<feature type="compositionally biased region" description="Pro residues" evidence="1">
    <location>
        <begin position="70"/>
        <end position="83"/>
    </location>
</feature>
<evidence type="ECO:0008006" key="5">
    <source>
        <dbReference type="Google" id="ProtNLM"/>
    </source>
</evidence>
<evidence type="ECO:0000256" key="2">
    <source>
        <dbReference type="SAM" id="SignalP"/>
    </source>
</evidence>
<name>A0A8T9SY69_9BACT</name>
<protein>
    <recommendedName>
        <fullName evidence="5">Outer membrane protein beta-barrel domain-containing protein</fullName>
    </recommendedName>
</protein>
<evidence type="ECO:0000256" key="1">
    <source>
        <dbReference type="SAM" id="MobiDB-lite"/>
    </source>
</evidence>
<dbReference type="KEGG" id="haei:MUN82_07940"/>
<feature type="chain" id="PRO_5035797901" description="Outer membrane protein beta-barrel domain-containing protein" evidence="2">
    <location>
        <begin position="24"/>
        <end position="278"/>
    </location>
</feature>
<evidence type="ECO:0000313" key="4">
    <source>
        <dbReference type="Proteomes" id="UP000829925"/>
    </source>
</evidence>
<feature type="signal peptide" evidence="2">
    <location>
        <begin position="1"/>
        <end position="23"/>
    </location>
</feature>
<gene>
    <name evidence="3" type="ORF">MUN82_07940</name>
</gene>
<dbReference type="AlphaFoldDB" id="A0A8T9SY69"/>
<feature type="region of interest" description="Disordered" evidence="1">
    <location>
        <begin position="21"/>
        <end position="115"/>
    </location>
</feature>
<dbReference type="EMBL" id="CP095053">
    <property type="protein sequence ID" value="UOR07018.1"/>
    <property type="molecule type" value="Genomic_DNA"/>
</dbReference>
<dbReference type="RefSeq" id="WP_245096452.1">
    <property type="nucleotide sequence ID" value="NZ_CP095053.1"/>
</dbReference>
<dbReference type="PRINTS" id="PR01217">
    <property type="entry name" value="PRICHEXTENSN"/>
</dbReference>
<reference evidence="3 4" key="1">
    <citation type="submission" date="2022-04" db="EMBL/GenBank/DDBJ databases">
        <title>Hymenobacter sp. isolated from the air.</title>
        <authorList>
            <person name="Won M."/>
            <person name="Lee C.-M."/>
            <person name="Woen H.-Y."/>
            <person name="Kwon S.-W."/>
        </authorList>
    </citation>
    <scope>NUCLEOTIDE SEQUENCE [LARGE SCALE GENOMIC DNA]</scope>
    <source>
        <strain evidence="4">5413 J-13</strain>
    </source>
</reference>
<organism evidence="3 4">
    <name type="scientific">Hymenobacter aerilatus</name>
    <dbReference type="NCBI Taxonomy" id="2932251"/>
    <lineage>
        <taxon>Bacteria</taxon>
        <taxon>Pseudomonadati</taxon>
        <taxon>Bacteroidota</taxon>
        <taxon>Cytophagia</taxon>
        <taxon>Cytophagales</taxon>
        <taxon>Hymenobacteraceae</taxon>
        <taxon>Hymenobacter</taxon>
    </lineage>
</organism>
<accession>A0A8T9SY69</accession>
<sequence length="278" mass="29779">MKKLLLVLSVAVGAGLAPTLAQAQTTPTPDTTRTQQAKPQLNTAPPGAPARQAPAPTPAPARGYELTTPTPTPAPVTPAPQPGVPADQPGTPVYRPNPNSPSGLEFPPGSRASEQPKPLRRYFVYSNFGLGLSSIYGLTQFSASIAPALGYRITEKLAIGPGLSYAYNSYSVQGGGRGIRTNSIGVKGFLQYIVYKDFFIHGEYEVTHAEVLFQDSQGYLYPGKLTVRTPLAGAGYRQRFSDRAAADIVLLYNFNGNGLDDIYGQPVIRFSFLFDIGR</sequence>
<evidence type="ECO:0000313" key="3">
    <source>
        <dbReference type="EMBL" id="UOR07018.1"/>
    </source>
</evidence>
<feature type="compositionally biased region" description="Low complexity" evidence="1">
    <location>
        <begin position="21"/>
        <end position="69"/>
    </location>
</feature>
<keyword evidence="2" id="KW-0732">Signal</keyword>
<keyword evidence="4" id="KW-1185">Reference proteome</keyword>
<proteinExistence type="predicted"/>
<dbReference type="Proteomes" id="UP000829925">
    <property type="component" value="Chromosome"/>
</dbReference>